<dbReference type="CDD" id="cd04179">
    <property type="entry name" value="DPM_DPG-synthase_like"/>
    <property type="match status" value="1"/>
</dbReference>
<proteinExistence type="inferred from homology"/>
<evidence type="ECO:0000259" key="2">
    <source>
        <dbReference type="Pfam" id="PF00535"/>
    </source>
</evidence>
<comment type="similarity">
    <text evidence="1">Belongs to the glycosyltransferase 2 family.</text>
</comment>
<dbReference type="InterPro" id="IPR050256">
    <property type="entry name" value="Glycosyltransferase_2"/>
</dbReference>
<name>A0ABV5STA6_9MICO</name>
<comment type="caution">
    <text evidence="3">The sequence shown here is derived from an EMBL/GenBank/DDBJ whole genome shotgun (WGS) entry which is preliminary data.</text>
</comment>
<protein>
    <submittedName>
        <fullName evidence="3">Glycosyltransferase family 2 protein</fullName>
    </submittedName>
</protein>
<evidence type="ECO:0000313" key="3">
    <source>
        <dbReference type="EMBL" id="MFB9643579.1"/>
    </source>
</evidence>
<accession>A0ABV5STA6</accession>
<keyword evidence="4" id="KW-1185">Reference proteome</keyword>
<reference evidence="3 4" key="1">
    <citation type="submission" date="2024-09" db="EMBL/GenBank/DDBJ databases">
        <authorList>
            <person name="Sun Q."/>
            <person name="Mori K."/>
        </authorList>
    </citation>
    <scope>NUCLEOTIDE SEQUENCE [LARGE SCALE GENOMIC DNA]</scope>
    <source>
        <strain evidence="3 4">JCM 14321</strain>
    </source>
</reference>
<dbReference type="Gene3D" id="3.90.550.10">
    <property type="entry name" value="Spore Coat Polysaccharide Biosynthesis Protein SpsA, Chain A"/>
    <property type="match status" value="1"/>
</dbReference>
<sequence length="222" mass="24084">MIEARVDLVLPCLDEEQALPWVLDRVPAWCRAIVVDNGSSDRSAELARERGALVVAEPRRGYGAAVARGLAAVRAPLVAFCDADASLDPAELARLIVAVERGDADLVLGRRRPTTRGAWPAHARFANRVLAARVARRSGVRLHDLGPLRVARTDALRALDVRDRRSGYPLELVLRAAAAGWRIRELDVSYAPRAGRSKVTGTVRGTVTAVADMSRVFAEVAR</sequence>
<feature type="domain" description="Glycosyltransferase 2-like" evidence="2">
    <location>
        <begin position="8"/>
        <end position="122"/>
    </location>
</feature>
<evidence type="ECO:0000313" key="4">
    <source>
        <dbReference type="Proteomes" id="UP001589667"/>
    </source>
</evidence>
<dbReference type="PANTHER" id="PTHR48090:SF7">
    <property type="entry name" value="RFBJ PROTEIN"/>
    <property type="match status" value="1"/>
</dbReference>
<gene>
    <name evidence="3" type="ORF">ACFFQV_14880</name>
</gene>
<evidence type="ECO:0000256" key="1">
    <source>
        <dbReference type="ARBA" id="ARBA00006739"/>
    </source>
</evidence>
<dbReference type="InterPro" id="IPR001173">
    <property type="entry name" value="Glyco_trans_2-like"/>
</dbReference>
<dbReference type="RefSeq" id="WP_157425353.1">
    <property type="nucleotide sequence ID" value="NZ_BAAANI010000003.1"/>
</dbReference>
<dbReference type="Pfam" id="PF00535">
    <property type="entry name" value="Glycos_transf_2"/>
    <property type="match status" value="1"/>
</dbReference>
<dbReference type="Proteomes" id="UP001589667">
    <property type="component" value="Unassembled WGS sequence"/>
</dbReference>
<dbReference type="PANTHER" id="PTHR48090">
    <property type="entry name" value="UNDECAPRENYL-PHOSPHATE 4-DEOXY-4-FORMAMIDO-L-ARABINOSE TRANSFERASE-RELATED"/>
    <property type="match status" value="1"/>
</dbReference>
<dbReference type="SUPFAM" id="SSF53448">
    <property type="entry name" value="Nucleotide-diphospho-sugar transferases"/>
    <property type="match status" value="1"/>
</dbReference>
<dbReference type="EMBL" id="JBHMBL010000003">
    <property type="protein sequence ID" value="MFB9643579.1"/>
    <property type="molecule type" value="Genomic_DNA"/>
</dbReference>
<dbReference type="InterPro" id="IPR029044">
    <property type="entry name" value="Nucleotide-diphossugar_trans"/>
</dbReference>
<organism evidence="3 4">
    <name type="scientific">Agromyces lapidis</name>
    <dbReference type="NCBI Taxonomy" id="279574"/>
    <lineage>
        <taxon>Bacteria</taxon>
        <taxon>Bacillati</taxon>
        <taxon>Actinomycetota</taxon>
        <taxon>Actinomycetes</taxon>
        <taxon>Micrococcales</taxon>
        <taxon>Microbacteriaceae</taxon>
        <taxon>Agromyces</taxon>
    </lineage>
</organism>